<evidence type="ECO:0000313" key="3">
    <source>
        <dbReference type="EMBL" id="KAF2151022.1"/>
    </source>
</evidence>
<feature type="domain" description="GST N-terminal" evidence="1">
    <location>
        <begin position="14"/>
        <end position="111"/>
    </location>
</feature>
<protein>
    <submittedName>
        <fullName evidence="3">Glutathione S-transferase protein-like protein</fullName>
    </submittedName>
</protein>
<dbReference type="GO" id="GO:0004364">
    <property type="term" value="F:glutathione transferase activity"/>
    <property type="evidence" value="ECO:0007669"/>
    <property type="project" value="TreeGrafter"/>
</dbReference>
<dbReference type="InterPro" id="IPR004046">
    <property type="entry name" value="GST_C"/>
</dbReference>
<dbReference type="OrthoDB" id="414243at2759"/>
<dbReference type="Proteomes" id="UP000799439">
    <property type="component" value="Unassembled WGS sequence"/>
</dbReference>
<name>A0A9P4J055_9PEZI</name>
<dbReference type="InterPro" id="IPR036282">
    <property type="entry name" value="Glutathione-S-Trfase_C_sf"/>
</dbReference>
<dbReference type="SUPFAM" id="SSF52833">
    <property type="entry name" value="Thioredoxin-like"/>
    <property type="match status" value="1"/>
</dbReference>
<dbReference type="SUPFAM" id="SSF47616">
    <property type="entry name" value="GST C-terminal domain-like"/>
    <property type="match status" value="1"/>
</dbReference>
<comment type="caution">
    <text evidence="3">The sequence shown here is derived from an EMBL/GenBank/DDBJ whole genome shotgun (WGS) entry which is preliminary data.</text>
</comment>
<dbReference type="Gene3D" id="1.20.1050.10">
    <property type="match status" value="1"/>
</dbReference>
<evidence type="ECO:0000259" key="1">
    <source>
        <dbReference type="PROSITE" id="PS50404"/>
    </source>
</evidence>
<dbReference type="FunFam" id="1.20.1050.10:FF:000051">
    <property type="entry name" value="Glutathione S-transferase"/>
    <property type="match status" value="1"/>
</dbReference>
<dbReference type="GO" id="GO:0006749">
    <property type="term" value="P:glutathione metabolic process"/>
    <property type="evidence" value="ECO:0007669"/>
    <property type="project" value="TreeGrafter"/>
</dbReference>
<dbReference type="Gene3D" id="3.40.30.10">
    <property type="entry name" value="Glutaredoxin"/>
    <property type="match status" value="1"/>
</dbReference>
<dbReference type="CDD" id="cd03192">
    <property type="entry name" value="GST_C_Sigma_like"/>
    <property type="match status" value="1"/>
</dbReference>
<accession>A0A9P4J055</accession>
<evidence type="ECO:0000313" key="4">
    <source>
        <dbReference type="Proteomes" id="UP000799439"/>
    </source>
</evidence>
<proteinExistence type="predicted"/>
<gene>
    <name evidence="3" type="ORF">K461DRAFT_227678</name>
</gene>
<reference evidence="3" key="1">
    <citation type="journal article" date="2020" name="Stud. Mycol.">
        <title>101 Dothideomycetes genomes: a test case for predicting lifestyles and emergence of pathogens.</title>
        <authorList>
            <person name="Haridas S."/>
            <person name="Albert R."/>
            <person name="Binder M."/>
            <person name="Bloem J."/>
            <person name="Labutti K."/>
            <person name="Salamov A."/>
            <person name="Andreopoulos B."/>
            <person name="Baker S."/>
            <person name="Barry K."/>
            <person name="Bills G."/>
            <person name="Bluhm B."/>
            <person name="Cannon C."/>
            <person name="Castanera R."/>
            <person name="Culley D."/>
            <person name="Daum C."/>
            <person name="Ezra D."/>
            <person name="Gonzalez J."/>
            <person name="Henrissat B."/>
            <person name="Kuo A."/>
            <person name="Liang C."/>
            <person name="Lipzen A."/>
            <person name="Lutzoni F."/>
            <person name="Magnuson J."/>
            <person name="Mondo S."/>
            <person name="Nolan M."/>
            <person name="Ohm R."/>
            <person name="Pangilinan J."/>
            <person name="Park H.-J."/>
            <person name="Ramirez L."/>
            <person name="Alfaro M."/>
            <person name="Sun H."/>
            <person name="Tritt A."/>
            <person name="Yoshinaga Y."/>
            <person name="Zwiers L.-H."/>
            <person name="Turgeon B."/>
            <person name="Goodwin S."/>
            <person name="Spatafora J."/>
            <person name="Crous P."/>
            <person name="Grigoriev I."/>
        </authorList>
    </citation>
    <scope>NUCLEOTIDE SEQUENCE</scope>
    <source>
        <strain evidence="3">CBS 260.36</strain>
    </source>
</reference>
<dbReference type="EMBL" id="ML996088">
    <property type="protein sequence ID" value="KAF2151022.1"/>
    <property type="molecule type" value="Genomic_DNA"/>
</dbReference>
<dbReference type="InterPro" id="IPR036249">
    <property type="entry name" value="Thioredoxin-like_sf"/>
</dbReference>
<sequence length="266" mass="30202">MTETENKRQKTDVKYELLYHPGIPGRGEYVRLALEATGTPYRDVANQEKSGYDKVQKVMDPKSTGDDHGNPPAFAPPMLKIHGAGKDGADLVVSQTPNILLYLARPLNLAGSAEQDLYLANSLALTALDLSNEAHDTHHPIAGVKYYEEQKEAALEKSKDFRENRIPKYFSYFERVLKGNEAQGKGKYLVGASLTFADTTLWQVVDGVSFGFPKEVKARRKDYPLLFDTFYAGLKQEKWLEEYLKSDRRLEYSMGVFRHYPELDRQ</sequence>
<dbReference type="InterPro" id="IPR010987">
    <property type="entry name" value="Glutathione-S-Trfase_C-like"/>
</dbReference>
<feature type="domain" description="GST C-terminal" evidence="2">
    <location>
        <begin position="113"/>
        <end position="263"/>
    </location>
</feature>
<dbReference type="AlphaFoldDB" id="A0A9P4J055"/>
<dbReference type="PROSITE" id="PS50405">
    <property type="entry name" value="GST_CTER"/>
    <property type="match status" value="1"/>
</dbReference>
<dbReference type="PANTHER" id="PTHR11571">
    <property type="entry name" value="GLUTATHIONE S-TRANSFERASE"/>
    <property type="match status" value="1"/>
</dbReference>
<dbReference type="PROSITE" id="PS50404">
    <property type="entry name" value="GST_NTER"/>
    <property type="match status" value="1"/>
</dbReference>
<dbReference type="PANTHER" id="PTHR11571:SF263">
    <property type="entry name" value="GLUTATHIONE S-TRANSFERASE"/>
    <property type="match status" value="1"/>
</dbReference>
<evidence type="ECO:0000259" key="2">
    <source>
        <dbReference type="PROSITE" id="PS50405"/>
    </source>
</evidence>
<keyword evidence="4" id="KW-1185">Reference proteome</keyword>
<dbReference type="Pfam" id="PF14497">
    <property type="entry name" value="GST_C_3"/>
    <property type="match status" value="1"/>
</dbReference>
<dbReference type="InterPro" id="IPR004045">
    <property type="entry name" value="Glutathione_S-Trfase_N"/>
</dbReference>
<dbReference type="InterPro" id="IPR050213">
    <property type="entry name" value="GST_superfamily"/>
</dbReference>
<organism evidence="3 4">
    <name type="scientific">Myriangium duriaei CBS 260.36</name>
    <dbReference type="NCBI Taxonomy" id="1168546"/>
    <lineage>
        <taxon>Eukaryota</taxon>
        <taxon>Fungi</taxon>
        <taxon>Dikarya</taxon>
        <taxon>Ascomycota</taxon>
        <taxon>Pezizomycotina</taxon>
        <taxon>Dothideomycetes</taxon>
        <taxon>Dothideomycetidae</taxon>
        <taxon>Myriangiales</taxon>
        <taxon>Myriangiaceae</taxon>
        <taxon>Myriangium</taxon>
    </lineage>
</organism>